<proteinExistence type="predicted"/>
<dbReference type="GO" id="GO:0003887">
    <property type="term" value="F:DNA-directed DNA polymerase activity"/>
    <property type="evidence" value="ECO:0007669"/>
    <property type="project" value="UniProtKB-EC"/>
</dbReference>
<dbReference type="PANTHER" id="PTHR38767">
    <property type="entry name" value="DNA POLYMERASE III SUBUNIT CHI"/>
    <property type="match status" value="1"/>
</dbReference>
<dbReference type="Pfam" id="PF04364">
    <property type="entry name" value="DNA_pol3_chi"/>
    <property type="match status" value="1"/>
</dbReference>
<name>A0A9J6PGC5_9PROT</name>
<accession>A0A9J6PGC5</accession>
<gene>
    <name evidence="1" type="ORF">NJQ99_04465</name>
</gene>
<dbReference type="GO" id="GO:0006260">
    <property type="term" value="P:DNA replication"/>
    <property type="evidence" value="ECO:0007669"/>
    <property type="project" value="InterPro"/>
</dbReference>
<keyword evidence="1" id="KW-0808">Transferase</keyword>
<dbReference type="InterPro" id="IPR007459">
    <property type="entry name" value="DNA_pol3_chi"/>
</dbReference>
<evidence type="ECO:0000313" key="1">
    <source>
        <dbReference type="EMBL" id="MCP1335655.1"/>
    </source>
</evidence>
<dbReference type="GO" id="GO:0032298">
    <property type="term" value="P:positive regulation of DNA-templated DNA replication initiation"/>
    <property type="evidence" value="ECO:0007669"/>
    <property type="project" value="TreeGrafter"/>
</dbReference>
<evidence type="ECO:0000313" key="2">
    <source>
        <dbReference type="Proteomes" id="UP001055804"/>
    </source>
</evidence>
<dbReference type="AlphaFoldDB" id="A0A9J6PGC5"/>
<dbReference type="SUPFAM" id="SSF102400">
    <property type="entry name" value="DNA polymerase III chi subunit"/>
    <property type="match status" value="1"/>
</dbReference>
<organism evidence="1 2">
    <name type="scientific">Futiania mangrovi</name>
    <dbReference type="NCBI Taxonomy" id="2959716"/>
    <lineage>
        <taxon>Bacteria</taxon>
        <taxon>Pseudomonadati</taxon>
        <taxon>Pseudomonadota</taxon>
        <taxon>Alphaproteobacteria</taxon>
        <taxon>Futianiales</taxon>
        <taxon>Futianiaceae</taxon>
        <taxon>Futiania</taxon>
    </lineage>
</organism>
<dbReference type="PANTHER" id="PTHR38767:SF1">
    <property type="entry name" value="DNA POLYMERASE III SUBUNIT CHI"/>
    <property type="match status" value="1"/>
</dbReference>
<dbReference type="NCBIfam" id="NF004347">
    <property type="entry name" value="PRK05728.1-4"/>
    <property type="match status" value="1"/>
</dbReference>
<keyword evidence="1" id="KW-0548">Nucleotidyltransferase</keyword>
<protein>
    <submittedName>
        <fullName evidence="1">DNA polymerase III subunit chi</fullName>
        <ecNumber evidence="1">2.7.7.7</ecNumber>
    </submittedName>
</protein>
<dbReference type="InterPro" id="IPR036768">
    <property type="entry name" value="PolIII_chi_sf"/>
</dbReference>
<sequence length="149" mass="16454">MEVSFYHLQRQPLDAALPVLLEKALERGWRAIVRGPVRERLEALDTHLWTYDDASFLPHGLAGAGPDPAEQPVLLTDGTDNPNGAACLFLLSGAPVDGYEGYTRTVLMFDGNDEDELAAARAFWKDVKAAGHDATYWQQTDRGGWTRKA</sequence>
<dbReference type="EC" id="2.7.7.7" evidence="1"/>
<dbReference type="GO" id="GO:0003677">
    <property type="term" value="F:DNA binding"/>
    <property type="evidence" value="ECO:0007669"/>
    <property type="project" value="InterPro"/>
</dbReference>
<reference evidence="1" key="1">
    <citation type="submission" date="2022-06" db="EMBL/GenBank/DDBJ databases">
        <title>Isolation and Genomics of Futiania mangrovii gen. nov., sp. nov., a Rare and Metabolically-versatile member in the Class Alphaproteobacteria.</title>
        <authorList>
            <person name="Liu L."/>
            <person name="Huang W.-C."/>
            <person name="Pan J."/>
            <person name="Li J."/>
            <person name="Huang Y."/>
            <person name="Du H."/>
            <person name="Liu Y."/>
            <person name="Li M."/>
        </authorList>
    </citation>
    <scope>NUCLEOTIDE SEQUENCE</scope>
    <source>
        <strain evidence="1">FT118</strain>
    </source>
</reference>
<keyword evidence="2" id="KW-1185">Reference proteome</keyword>
<dbReference type="Gene3D" id="3.40.50.10110">
    <property type="entry name" value="DNA polymerase III subunit chi"/>
    <property type="match status" value="1"/>
</dbReference>
<dbReference type="EMBL" id="JAMZFT010000001">
    <property type="protein sequence ID" value="MCP1335655.1"/>
    <property type="molecule type" value="Genomic_DNA"/>
</dbReference>
<comment type="caution">
    <text evidence="1">The sequence shown here is derived from an EMBL/GenBank/DDBJ whole genome shotgun (WGS) entry which is preliminary data.</text>
</comment>
<dbReference type="Proteomes" id="UP001055804">
    <property type="component" value="Unassembled WGS sequence"/>
</dbReference>
<dbReference type="RefSeq" id="WP_269331592.1">
    <property type="nucleotide sequence ID" value="NZ_JAMZFT010000001.1"/>
</dbReference>